<evidence type="ECO:0000313" key="1">
    <source>
        <dbReference type="EMBL" id="BDG60547.1"/>
    </source>
</evidence>
<reference evidence="1" key="1">
    <citation type="submission" date="2022-03" db="EMBL/GenBank/DDBJ databases">
        <title>Complete genome sequence of Caldinitratiruptor microaerophilus.</title>
        <authorList>
            <person name="Mukaiyama R."/>
            <person name="Nishiyama T."/>
            <person name="Ueda K."/>
        </authorList>
    </citation>
    <scope>NUCLEOTIDE SEQUENCE</scope>
    <source>
        <strain evidence="1">JCM 16183</strain>
    </source>
</reference>
<gene>
    <name evidence="1" type="ORF">caldi_16370</name>
</gene>
<dbReference type="EMBL" id="AP025628">
    <property type="protein sequence ID" value="BDG60547.1"/>
    <property type="molecule type" value="Genomic_DNA"/>
</dbReference>
<evidence type="ECO:0000313" key="2">
    <source>
        <dbReference type="Proteomes" id="UP001163687"/>
    </source>
</evidence>
<proteinExistence type="predicted"/>
<keyword evidence="2" id="KW-1185">Reference proteome</keyword>
<dbReference type="KEGG" id="cmic:caldi_16370"/>
<sequence length="122" mass="12852">MQPSICVWISRAPYGSALAAEGVRHLNGALANGFSATAVLVDDGVWLARRGQEVRDSGFVALAEALRQSLHPAAGPAPRVLVHGPSLAGRGLTPDDLVEGVEVVDDRRLAAAVAEARYLLRF</sequence>
<protein>
    <submittedName>
        <fullName evidence="1">Uncharacterized protein</fullName>
    </submittedName>
</protein>
<name>A0AA35CK15_9FIRM</name>
<organism evidence="1 2">
    <name type="scientific">Caldinitratiruptor microaerophilus</name>
    <dbReference type="NCBI Taxonomy" id="671077"/>
    <lineage>
        <taxon>Bacteria</taxon>
        <taxon>Bacillati</taxon>
        <taxon>Bacillota</taxon>
        <taxon>Clostridia</taxon>
        <taxon>Eubacteriales</taxon>
        <taxon>Symbiobacteriaceae</taxon>
        <taxon>Caldinitratiruptor</taxon>
    </lineage>
</organism>
<dbReference type="Gene3D" id="3.40.1260.10">
    <property type="entry name" value="DsrEFH-like"/>
    <property type="match status" value="1"/>
</dbReference>
<dbReference type="Proteomes" id="UP001163687">
    <property type="component" value="Chromosome"/>
</dbReference>
<dbReference type="AlphaFoldDB" id="A0AA35CK15"/>
<dbReference type="RefSeq" id="WP_264844568.1">
    <property type="nucleotide sequence ID" value="NZ_AP025628.1"/>
</dbReference>
<dbReference type="SUPFAM" id="SSF75169">
    <property type="entry name" value="DsrEFH-like"/>
    <property type="match status" value="1"/>
</dbReference>
<dbReference type="InterPro" id="IPR003787">
    <property type="entry name" value="Sulphur_relay_DsrE/F-like"/>
</dbReference>
<dbReference type="InterPro" id="IPR027396">
    <property type="entry name" value="DsrEFH-like"/>
</dbReference>
<accession>A0AA35CK15</accession>
<dbReference type="Pfam" id="PF02635">
    <property type="entry name" value="DsrE"/>
    <property type="match status" value="1"/>
</dbReference>